<sequence>MKQPTPPLCFLVITSLAFAFVAARWTPRGLDAEIEALQELDRVIGLPGQPDCSAKFRHYSGYVTIDEHLGKALFYWFFEATENPAEKPLLLWLNGGPGCSSIGFGEGQELGPFLVRKDVPELINLSRIHCFAAANLIFLDAPAGVGFSYSNTSVEIDRPGDNSTPFGSYAFLVKWFQRFPQYRENEFYIAGESYSGHYVPQLANVIFDENKKAIQENYINFKGFMVGGWTIMYEGLTFVTVRGAGHQVPTIAPKQALQVAKHFLTNEPLPSVPY</sequence>
<dbReference type="PANTHER" id="PTHR11802">
    <property type="entry name" value="SERINE PROTEASE FAMILY S10 SERINE CARBOXYPEPTIDASE"/>
    <property type="match status" value="1"/>
</dbReference>
<dbReference type="GO" id="GO:0004185">
    <property type="term" value="F:serine-type carboxypeptidase activity"/>
    <property type="evidence" value="ECO:0007669"/>
    <property type="project" value="InterPro"/>
</dbReference>
<evidence type="ECO:0000313" key="4">
    <source>
        <dbReference type="EMBL" id="OAY73970.1"/>
    </source>
</evidence>
<dbReference type="EMBL" id="LSRQ01002554">
    <property type="protein sequence ID" value="OAY73970.1"/>
    <property type="molecule type" value="Genomic_DNA"/>
</dbReference>
<dbReference type="SUPFAM" id="SSF53474">
    <property type="entry name" value="alpha/beta-Hydrolases"/>
    <property type="match status" value="2"/>
</dbReference>
<organism evidence="4 5">
    <name type="scientific">Ananas comosus</name>
    <name type="common">Pineapple</name>
    <name type="synonym">Ananas ananas</name>
    <dbReference type="NCBI Taxonomy" id="4615"/>
    <lineage>
        <taxon>Eukaryota</taxon>
        <taxon>Viridiplantae</taxon>
        <taxon>Streptophyta</taxon>
        <taxon>Embryophyta</taxon>
        <taxon>Tracheophyta</taxon>
        <taxon>Spermatophyta</taxon>
        <taxon>Magnoliopsida</taxon>
        <taxon>Liliopsida</taxon>
        <taxon>Poales</taxon>
        <taxon>Bromeliaceae</taxon>
        <taxon>Bromelioideae</taxon>
        <taxon>Ananas</taxon>
    </lineage>
</organism>
<dbReference type="InterPro" id="IPR001563">
    <property type="entry name" value="Peptidase_S10"/>
</dbReference>
<protein>
    <submittedName>
        <fullName evidence="4">Serine carboxypeptidase-like 34</fullName>
    </submittedName>
</protein>
<dbReference type="AlphaFoldDB" id="A0A199VAZ1"/>
<dbReference type="InterPro" id="IPR033124">
    <property type="entry name" value="Ser_caboxypep_his_AS"/>
</dbReference>
<comment type="caution">
    <text evidence="4">The sequence shown here is derived from an EMBL/GenBank/DDBJ whole genome shotgun (WGS) entry which is preliminary data.</text>
</comment>
<dbReference type="PRINTS" id="PR00724">
    <property type="entry name" value="CRBOXYPTASEC"/>
</dbReference>
<dbReference type="InterPro" id="IPR029058">
    <property type="entry name" value="AB_hydrolase_fold"/>
</dbReference>
<feature type="chain" id="PRO_5008508309" evidence="3">
    <location>
        <begin position="24"/>
        <end position="274"/>
    </location>
</feature>
<dbReference type="Pfam" id="PF00450">
    <property type="entry name" value="Peptidase_S10"/>
    <property type="match status" value="1"/>
</dbReference>
<keyword evidence="4" id="KW-0378">Hydrolase</keyword>
<dbReference type="STRING" id="4615.A0A199VAZ1"/>
<evidence type="ECO:0000313" key="5">
    <source>
        <dbReference type="Proteomes" id="UP000092600"/>
    </source>
</evidence>
<keyword evidence="2" id="KW-0325">Glycoprotein</keyword>
<evidence type="ECO:0000256" key="1">
    <source>
        <dbReference type="ARBA" id="ARBA00009431"/>
    </source>
</evidence>
<dbReference type="GO" id="GO:0005773">
    <property type="term" value="C:vacuole"/>
    <property type="evidence" value="ECO:0007669"/>
    <property type="project" value="TreeGrafter"/>
</dbReference>
<keyword evidence="4" id="KW-0645">Protease</keyword>
<comment type="similarity">
    <text evidence="1">Belongs to the peptidase S10 family.</text>
</comment>
<feature type="signal peptide" evidence="3">
    <location>
        <begin position="1"/>
        <end position="23"/>
    </location>
</feature>
<keyword evidence="3" id="KW-0732">Signal</keyword>
<reference evidence="4 5" key="1">
    <citation type="journal article" date="2016" name="DNA Res.">
        <title>The draft genome of MD-2 pineapple using hybrid error correction of long reads.</title>
        <authorList>
            <person name="Redwan R.M."/>
            <person name="Saidin A."/>
            <person name="Kumar S.V."/>
        </authorList>
    </citation>
    <scope>NUCLEOTIDE SEQUENCE [LARGE SCALE GENOMIC DNA]</scope>
    <source>
        <strain evidence="5">cv. MD2</strain>
        <tissue evidence="4">Leaf</tissue>
    </source>
</reference>
<dbReference type="Proteomes" id="UP000092600">
    <property type="component" value="Unassembled WGS sequence"/>
</dbReference>
<accession>A0A199VAZ1</accession>
<evidence type="ECO:0000256" key="3">
    <source>
        <dbReference type="SAM" id="SignalP"/>
    </source>
</evidence>
<gene>
    <name evidence="4" type="ORF">ACMD2_15727</name>
</gene>
<dbReference type="PANTHER" id="PTHR11802:SF223">
    <property type="entry name" value="CARBOXYPEPTIDASE"/>
    <property type="match status" value="1"/>
</dbReference>
<proteinExistence type="inferred from homology"/>
<dbReference type="GO" id="GO:0006508">
    <property type="term" value="P:proteolysis"/>
    <property type="evidence" value="ECO:0007669"/>
    <property type="project" value="InterPro"/>
</dbReference>
<keyword evidence="4" id="KW-0121">Carboxypeptidase</keyword>
<evidence type="ECO:0000256" key="2">
    <source>
        <dbReference type="ARBA" id="ARBA00023180"/>
    </source>
</evidence>
<dbReference type="Gene3D" id="3.40.50.1820">
    <property type="entry name" value="alpha/beta hydrolase"/>
    <property type="match status" value="2"/>
</dbReference>
<name>A0A199VAZ1_ANACO</name>
<dbReference type="PROSITE" id="PS00560">
    <property type="entry name" value="CARBOXYPEPT_SER_HIS"/>
    <property type="match status" value="1"/>
</dbReference>